<feature type="region of interest" description="Disordered" evidence="13">
    <location>
        <begin position="196"/>
        <end position="411"/>
    </location>
</feature>
<dbReference type="EC" id="5.2.1.8" evidence="3"/>
<evidence type="ECO:0000313" key="16">
    <source>
        <dbReference type="Proteomes" id="UP001214628"/>
    </source>
</evidence>
<dbReference type="Gene3D" id="2.40.100.10">
    <property type="entry name" value="Cyclophilin-like"/>
    <property type="match status" value="1"/>
</dbReference>
<dbReference type="GO" id="GO:0071013">
    <property type="term" value="C:catalytic step 2 spliceosome"/>
    <property type="evidence" value="ECO:0007669"/>
    <property type="project" value="TreeGrafter"/>
</dbReference>
<evidence type="ECO:0000256" key="12">
    <source>
        <dbReference type="ARBA" id="ARBA00083804"/>
    </source>
</evidence>
<dbReference type="PROSITE" id="PS50072">
    <property type="entry name" value="CSA_PPIASE_2"/>
    <property type="match status" value="1"/>
</dbReference>
<feature type="domain" description="PPIase cyclophilin-type" evidence="14">
    <location>
        <begin position="22"/>
        <end position="169"/>
    </location>
</feature>
<dbReference type="PANTHER" id="PTHR45625">
    <property type="entry name" value="PEPTIDYL-PROLYL CIS-TRANS ISOMERASE-RELATED"/>
    <property type="match status" value="1"/>
</dbReference>
<keyword evidence="5 15" id="KW-0413">Isomerase</keyword>
<evidence type="ECO:0000256" key="7">
    <source>
        <dbReference type="ARBA" id="ARBA00038509"/>
    </source>
</evidence>
<keyword evidence="16" id="KW-1185">Reference proteome</keyword>
<dbReference type="SUPFAM" id="SSF50891">
    <property type="entry name" value="Cyclophilin-like"/>
    <property type="match status" value="1"/>
</dbReference>
<reference evidence="15" key="1">
    <citation type="submission" date="2023-02" db="EMBL/GenBank/DDBJ databases">
        <title>Mating type loci evolution in Malassezia.</title>
        <authorList>
            <person name="Coelho M.A."/>
        </authorList>
    </citation>
    <scope>NUCLEOTIDE SEQUENCE</scope>
    <source>
        <strain evidence="15">CBS 14136</strain>
    </source>
</reference>
<dbReference type="PANTHER" id="PTHR45625:SF6">
    <property type="entry name" value="SPLICEOSOME-ASSOCIATED PROTEIN CWC27 HOMOLOG"/>
    <property type="match status" value="1"/>
</dbReference>
<keyword evidence="6" id="KW-0539">Nucleus</keyword>
<keyword evidence="4" id="KW-0697">Rotamase</keyword>
<evidence type="ECO:0000256" key="4">
    <source>
        <dbReference type="ARBA" id="ARBA00023110"/>
    </source>
</evidence>
<dbReference type="AlphaFoldDB" id="A0AAF0F8R2"/>
<sequence length="508" mass="56260">MSTLYVTEPPTEGKVILHTSKGEIEIELWSKEAPKACRNFVALALEGYYDQTVWHRIVPNFIVQTGDPTGTGTGGESFYGEPFADEFHQRLRFHRRGLVAMANAGKRNTNDSQFFITLDATPELQNKHTIFGQVAGTTIYNAMALSEVELAKDPPDRPVYPPKLLRAQVVHNPFSNLVPRITQQEREQQALARKRLAQTSSGTNLAQQKKKNTALLSFGEEEDVTPESKAARKPISSHDLLQDRHLSKDMMKQRTQPPATAALQRPPAESLKQAAHSSSDSSGSDSPHSETNEAMDSVSKSGFSDKGAEYTTSIEPRTSHHAVPSLQETSLQTPRQGDNAPSRMTKSTPSNNTSQGLLASILDQYRQPKRSKRTRESDHTTTSKLASFQDVLRRKSTKSSSSASRDTLDNQWDDDAAAAAEMREYGADDSDADDTDWRQHRFDSGGVPLSGNNASFSIHDYEVLDSRASNTDGAASVGFGTKDTVQQYTTKLREEHLRNHGRQGRDWT</sequence>
<evidence type="ECO:0000256" key="2">
    <source>
        <dbReference type="ARBA" id="ARBA00004123"/>
    </source>
</evidence>
<dbReference type="InterPro" id="IPR044666">
    <property type="entry name" value="Cyclophilin_A-like"/>
</dbReference>
<protein>
    <recommendedName>
        <fullName evidence="10">Peptidyl-prolyl isomerase CWC27</fullName>
        <ecNumber evidence="3">5.2.1.8</ecNumber>
    </recommendedName>
    <alternativeName>
        <fullName evidence="9">Peptidyl-prolyl isomerase cwc27</fullName>
    </alternativeName>
    <alternativeName>
        <fullName evidence="11 12">Rotamase CWC27</fullName>
    </alternativeName>
</protein>
<accession>A0AAF0F8R2</accession>
<evidence type="ECO:0000259" key="14">
    <source>
        <dbReference type="PROSITE" id="PS50072"/>
    </source>
</evidence>
<feature type="compositionally biased region" description="Polar residues" evidence="13">
    <location>
        <begin position="292"/>
        <end position="302"/>
    </location>
</feature>
<evidence type="ECO:0000256" key="10">
    <source>
        <dbReference type="ARBA" id="ARBA00071024"/>
    </source>
</evidence>
<comment type="subcellular location">
    <subcellularLocation>
        <location evidence="2">Nucleus</location>
    </subcellularLocation>
</comment>
<dbReference type="Pfam" id="PF00160">
    <property type="entry name" value="Pro_isomerase"/>
    <property type="match status" value="1"/>
</dbReference>
<comment type="catalytic activity">
    <reaction evidence="1">
        <text>[protein]-peptidylproline (omega=180) = [protein]-peptidylproline (omega=0)</text>
        <dbReference type="Rhea" id="RHEA:16237"/>
        <dbReference type="Rhea" id="RHEA-COMP:10747"/>
        <dbReference type="Rhea" id="RHEA-COMP:10748"/>
        <dbReference type="ChEBI" id="CHEBI:83833"/>
        <dbReference type="ChEBI" id="CHEBI:83834"/>
        <dbReference type="EC" id="5.2.1.8"/>
    </reaction>
</comment>
<organism evidence="15 16">
    <name type="scientific">Malassezia psittaci</name>
    <dbReference type="NCBI Taxonomy" id="1821823"/>
    <lineage>
        <taxon>Eukaryota</taxon>
        <taxon>Fungi</taxon>
        <taxon>Dikarya</taxon>
        <taxon>Basidiomycota</taxon>
        <taxon>Ustilaginomycotina</taxon>
        <taxon>Malasseziomycetes</taxon>
        <taxon>Malasseziales</taxon>
        <taxon>Malasseziaceae</taxon>
        <taxon>Malassezia</taxon>
    </lineage>
</organism>
<comment type="function">
    <text evidence="8">PPIases accelerate the folding of proteins. It catalyzes the cis-trans isomerization of proline imidic peptide bonds in oligopeptides. Involved in pre-mRNA splicing.</text>
</comment>
<comment type="similarity">
    <text evidence="7">Belongs to the cyclophilin-type PPIase family. CWC27 subfamily.</text>
</comment>
<dbReference type="InterPro" id="IPR029000">
    <property type="entry name" value="Cyclophilin-like_dom_sf"/>
</dbReference>
<evidence type="ECO:0000256" key="5">
    <source>
        <dbReference type="ARBA" id="ARBA00023235"/>
    </source>
</evidence>
<dbReference type="PRINTS" id="PR00153">
    <property type="entry name" value="CSAPPISMRASE"/>
</dbReference>
<feature type="compositionally biased region" description="Polar residues" evidence="13">
    <location>
        <begin position="197"/>
        <end position="207"/>
    </location>
</feature>
<dbReference type="EMBL" id="CP118382">
    <property type="protein sequence ID" value="WFD45321.1"/>
    <property type="molecule type" value="Genomic_DNA"/>
</dbReference>
<evidence type="ECO:0000256" key="1">
    <source>
        <dbReference type="ARBA" id="ARBA00000971"/>
    </source>
</evidence>
<evidence type="ECO:0000313" key="15">
    <source>
        <dbReference type="EMBL" id="WFD45321.1"/>
    </source>
</evidence>
<feature type="compositionally biased region" description="Low complexity" evidence="13">
    <location>
        <begin position="276"/>
        <end position="286"/>
    </location>
</feature>
<feature type="compositionally biased region" description="Basic and acidic residues" evidence="13">
    <location>
        <begin position="240"/>
        <end position="252"/>
    </location>
</feature>
<name>A0AAF0F8R2_9BASI</name>
<gene>
    <name evidence="15" type="primary">CWC27</name>
    <name evidence="15" type="ORF">MPSI1_004003</name>
</gene>
<dbReference type="FunFam" id="2.40.100.10:FF:000007">
    <property type="entry name" value="Peptidyl-prolyl cis-trans isomerase CWC27 homolog"/>
    <property type="match status" value="1"/>
</dbReference>
<feature type="compositionally biased region" description="Polar residues" evidence="13">
    <location>
        <begin position="342"/>
        <end position="357"/>
    </location>
</feature>
<evidence type="ECO:0000256" key="8">
    <source>
        <dbReference type="ARBA" id="ARBA00055615"/>
    </source>
</evidence>
<dbReference type="Proteomes" id="UP001214628">
    <property type="component" value="Chromosome 8"/>
</dbReference>
<evidence type="ECO:0000256" key="9">
    <source>
        <dbReference type="ARBA" id="ARBA00067721"/>
    </source>
</evidence>
<dbReference type="InterPro" id="IPR002130">
    <property type="entry name" value="Cyclophilin-type_PPIase_dom"/>
</dbReference>
<proteinExistence type="inferred from homology"/>
<evidence type="ECO:0000256" key="13">
    <source>
        <dbReference type="SAM" id="MobiDB-lite"/>
    </source>
</evidence>
<evidence type="ECO:0000256" key="11">
    <source>
        <dbReference type="ARBA" id="ARBA00082698"/>
    </source>
</evidence>
<dbReference type="GO" id="GO:0003755">
    <property type="term" value="F:peptidyl-prolyl cis-trans isomerase activity"/>
    <property type="evidence" value="ECO:0007669"/>
    <property type="project" value="UniProtKB-KW"/>
</dbReference>
<evidence type="ECO:0000256" key="3">
    <source>
        <dbReference type="ARBA" id="ARBA00013194"/>
    </source>
</evidence>
<evidence type="ECO:0000256" key="6">
    <source>
        <dbReference type="ARBA" id="ARBA00023242"/>
    </source>
</evidence>
<feature type="compositionally biased region" description="Polar residues" evidence="13">
    <location>
        <begin position="326"/>
        <end position="336"/>
    </location>
</feature>
<feature type="region of interest" description="Disordered" evidence="13">
    <location>
        <begin position="424"/>
        <end position="449"/>
    </location>
</feature>